<dbReference type="PANTHER" id="PTHR43861">
    <property type="entry name" value="TRANS-ACONITATE 2-METHYLTRANSFERASE-RELATED"/>
    <property type="match status" value="1"/>
</dbReference>
<keyword evidence="3" id="KW-0489">Methyltransferase</keyword>
<dbReference type="GO" id="GO:0008168">
    <property type="term" value="F:methyltransferase activity"/>
    <property type="evidence" value="ECO:0007669"/>
    <property type="project" value="UniProtKB-KW"/>
</dbReference>
<dbReference type="RefSeq" id="WP_255576305.1">
    <property type="nucleotide sequence ID" value="NZ_BPFH01000003.1"/>
</dbReference>
<protein>
    <submittedName>
        <fullName evidence="3">Methyltransferase</fullName>
    </submittedName>
</protein>
<dbReference type="GO" id="GO:0032259">
    <property type="term" value="P:methylation"/>
    <property type="evidence" value="ECO:0007669"/>
    <property type="project" value="UniProtKB-KW"/>
</dbReference>
<organism evidence="3 4">
    <name type="scientific">Jannaschia pagri</name>
    <dbReference type="NCBI Taxonomy" id="2829797"/>
    <lineage>
        <taxon>Bacteria</taxon>
        <taxon>Pseudomonadati</taxon>
        <taxon>Pseudomonadota</taxon>
        <taxon>Alphaproteobacteria</taxon>
        <taxon>Rhodobacterales</taxon>
        <taxon>Roseobacteraceae</taxon>
        <taxon>Jannaschia</taxon>
    </lineage>
</organism>
<dbReference type="EMBL" id="BPFH01000003">
    <property type="protein sequence ID" value="GIT95447.1"/>
    <property type="molecule type" value="Genomic_DNA"/>
</dbReference>
<dbReference type="InterPro" id="IPR029063">
    <property type="entry name" value="SAM-dependent_MTases_sf"/>
</dbReference>
<sequence length="198" mass="21323">MAEPEVISLYDRHAGAFAAARRQDLFERPWLDAFRTRLPGPNVLDLGCGTGVPMAAYLIDAGCRVTGVDGAPAIIARASARFSEHTWHTADLRALPPLPPADGLLLWHSLFHLTDPAQRTLFAQLASLAKPGAPLLFTTGHTAGESYGTLEGQPLYHASLAPGTYRNLLRDAGFTLCDHRSEDPTCGGATVWLAQRDP</sequence>
<dbReference type="SUPFAM" id="SSF53335">
    <property type="entry name" value="S-adenosyl-L-methionine-dependent methyltransferases"/>
    <property type="match status" value="1"/>
</dbReference>
<dbReference type="InterPro" id="IPR041698">
    <property type="entry name" value="Methyltransf_25"/>
</dbReference>
<evidence type="ECO:0000256" key="1">
    <source>
        <dbReference type="ARBA" id="ARBA00022679"/>
    </source>
</evidence>
<feature type="domain" description="Methyltransferase" evidence="2">
    <location>
        <begin position="43"/>
        <end position="132"/>
    </location>
</feature>
<keyword evidence="4" id="KW-1185">Reference proteome</keyword>
<evidence type="ECO:0000313" key="3">
    <source>
        <dbReference type="EMBL" id="GIT95447.1"/>
    </source>
</evidence>
<proteinExistence type="predicted"/>
<reference evidence="3 4" key="1">
    <citation type="submission" date="2021-05" db="EMBL/GenBank/DDBJ databases">
        <title>Bacteria Genome sequencing.</title>
        <authorList>
            <person name="Takabe Y."/>
            <person name="Nakajima Y."/>
            <person name="Suzuki S."/>
            <person name="Shiozaki T."/>
        </authorList>
    </citation>
    <scope>NUCLEOTIDE SEQUENCE [LARGE SCALE GENOMIC DNA]</scope>
    <source>
        <strain evidence="3 4">AI_62</strain>
    </source>
</reference>
<evidence type="ECO:0000313" key="4">
    <source>
        <dbReference type="Proteomes" id="UP000786693"/>
    </source>
</evidence>
<dbReference type="Proteomes" id="UP000786693">
    <property type="component" value="Unassembled WGS sequence"/>
</dbReference>
<dbReference type="Gene3D" id="3.40.50.150">
    <property type="entry name" value="Vaccinia Virus protein VP39"/>
    <property type="match status" value="1"/>
</dbReference>
<dbReference type="Pfam" id="PF13649">
    <property type="entry name" value="Methyltransf_25"/>
    <property type="match status" value="1"/>
</dbReference>
<comment type="caution">
    <text evidence="3">The sequence shown here is derived from an EMBL/GenBank/DDBJ whole genome shotgun (WGS) entry which is preliminary data.</text>
</comment>
<evidence type="ECO:0000259" key="2">
    <source>
        <dbReference type="Pfam" id="PF13649"/>
    </source>
</evidence>
<gene>
    <name evidence="3" type="ORF">JANAI62_20700</name>
</gene>
<keyword evidence="1" id="KW-0808">Transferase</keyword>
<name>A0ABQ4NM19_9RHOB</name>
<accession>A0ABQ4NM19</accession>
<dbReference type="CDD" id="cd02440">
    <property type="entry name" value="AdoMet_MTases"/>
    <property type="match status" value="1"/>
</dbReference>